<feature type="transmembrane region" description="Helical" evidence="1">
    <location>
        <begin position="91"/>
        <end position="112"/>
    </location>
</feature>
<name>A0A0B1S815_OESDE</name>
<proteinExistence type="predicted"/>
<feature type="transmembrane region" description="Helical" evidence="1">
    <location>
        <begin position="21"/>
        <end position="46"/>
    </location>
</feature>
<keyword evidence="1" id="KW-1133">Transmembrane helix</keyword>
<keyword evidence="3" id="KW-1185">Reference proteome</keyword>
<protein>
    <submittedName>
        <fullName evidence="2">Uncharacterized protein</fullName>
    </submittedName>
</protein>
<dbReference type="EMBL" id="KN604063">
    <property type="protein sequence ID" value="KHJ79622.1"/>
    <property type="molecule type" value="Genomic_DNA"/>
</dbReference>
<evidence type="ECO:0000313" key="2">
    <source>
        <dbReference type="EMBL" id="KHJ79622.1"/>
    </source>
</evidence>
<dbReference type="OrthoDB" id="5817136at2759"/>
<feature type="transmembrane region" description="Helical" evidence="1">
    <location>
        <begin position="58"/>
        <end position="79"/>
    </location>
</feature>
<evidence type="ECO:0000256" key="1">
    <source>
        <dbReference type="SAM" id="Phobius"/>
    </source>
</evidence>
<accession>A0A0B1S815</accession>
<gene>
    <name evidence="2" type="ORF">OESDEN_20726</name>
</gene>
<sequence>MASSVKRKDNSRCCGVFHVRTLALLIAVLEIAFLVYQGLVAVSFVFSSSPSHHALSATVYTLAVLVAWVAVALLLLGIICQIPALLVPHMLMQVLFVLTLLGMASFAVYAVFAGTSLQVRIAVVGAEQEQILQDALGPSQLNLSLVSGFLTGLLVLFIVGYFVAALINIWCFHVVLDCYRWLGFQLEEKSRALNRKDIPISGVDAKPVTVIHATDF</sequence>
<dbReference type="AlphaFoldDB" id="A0A0B1S815"/>
<evidence type="ECO:0000313" key="3">
    <source>
        <dbReference type="Proteomes" id="UP000053660"/>
    </source>
</evidence>
<feature type="transmembrane region" description="Helical" evidence="1">
    <location>
        <begin position="149"/>
        <end position="176"/>
    </location>
</feature>
<dbReference type="PANTHER" id="PTHR34851:SF4">
    <property type="entry name" value="MARVEL DOMAIN-CONTAINING PROTEIN"/>
    <property type="match status" value="1"/>
</dbReference>
<keyword evidence="1" id="KW-0812">Transmembrane</keyword>
<dbReference type="Proteomes" id="UP000053660">
    <property type="component" value="Unassembled WGS sequence"/>
</dbReference>
<organism evidence="2 3">
    <name type="scientific">Oesophagostomum dentatum</name>
    <name type="common">Nodular worm</name>
    <dbReference type="NCBI Taxonomy" id="61180"/>
    <lineage>
        <taxon>Eukaryota</taxon>
        <taxon>Metazoa</taxon>
        <taxon>Ecdysozoa</taxon>
        <taxon>Nematoda</taxon>
        <taxon>Chromadorea</taxon>
        <taxon>Rhabditida</taxon>
        <taxon>Rhabditina</taxon>
        <taxon>Rhabditomorpha</taxon>
        <taxon>Strongyloidea</taxon>
        <taxon>Strongylidae</taxon>
        <taxon>Oesophagostomum</taxon>
    </lineage>
</organism>
<dbReference type="PANTHER" id="PTHR34851">
    <property type="entry name" value="PROTEIN CBG05235-RELATED"/>
    <property type="match status" value="1"/>
</dbReference>
<keyword evidence="1" id="KW-0472">Membrane</keyword>
<reference evidence="2 3" key="1">
    <citation type="submission" date="2014-03" db="EMBL/GenBank/DDBJ databases">
        <title>Draft genome of the hookworm Oesophagostomum dentatum.</title>
        <authorList>
            <person name="Mitreva M."/>
        </authorList>
    </citation>
    <scope>NUCLEOTIDE SEQUENCE [LARGE SCALE GENOMIC DNA]</scope>
    <source>
        <strain evidence="2 3">OD-Hann</strain>
    </source>
</reference>